<dbReference type="NCBIfam" id="TIGR02363">
    <property type="entry name" value="dhaK1"/>
    <property type="match status" value="1"/>
</dbReference>
<keyword evidence="8" id="KW-1185">Reference proteome</keyword>
<feature type="domain" description="DhaL" evidence="5">
    <location>
        <begin position="368"/>
        <end position="573"/>
    </location>
</feature>
<dbReference type="PANTHER" id="PTHR28629:SF4">
    <property type="entry name" value="TRIOKINASE_FMN CYCLASE"/>
    <property type="match status" value="1"/>
</dbReference>
<dbReference type="SUPFAM" id="SSF82549">
    <property type="entry name" value="DAK1/DegV-like"/>
    <property type="match status" value="1"/>
</dbReference>
<keyword evidence="2" id="KW-0547">Nucleotide-binding</keyword>
<accession>A0A1T1H0V5</accession>
<organism evidence="7 8">
    <name type="scientific">Acinetobacter amyesii</name>
    <dbReference type="NCBI Taxonomy" id="2942470"/>
    <lineage>
        <taxon>Bacteria</taxon>
        <taxon>Pseudomonadati</taxon>
        <taxon>Pseudomonadota</taxon>
        <taxon>Gammaproteobacteria</taxon>
        <taxon>Moraxellales</taxon>
        <taxon>Moraxellaceae</taxon>
        <taxon>Acinetobacter</taxon>
    </lineage>
</organism>
<dbReference type="FunFam" id="1.25.40.340:FF:000002">
    <property type="entry name" value="Dihydroxyacetone kinase, L subunit"/>
    <property type="match status" value="1"/>
</dbReference>
<dbReference type="Gene3D" id="1.25.40.340">
    <property type="match status" value="1"/>
</dbReference>
<dbReference type="Gene3D" id="3.40.50.10440">
    <property type="entry name" value="Dihydroxyacetone kinase, domain 1"/>
    <property type="match status" value="1"/>
</dbReference>
<evidence type="ECO:0000256" key="1">
    <source>
        <dbReference type="ARBA" id="ARBA00022679"/>
    </source>
</evidence>
<evidence type="ECO:0000313" key="8">
    <source>
        <dbReference type="Proteomes" id="UP000191160"/>
    </source>
</evidence>
<dbReference type="Pfam" id="PF02733">
    <property type="entry name" value="Dak1"/>
    <property type="match status" value="1"/>
</dbReference>
<reference evidence="7 8" key="1">
    <citation type="submission" date="2017-02" db="EMBL/GenBank/DDBJ databases">
        <title>Acinetobacter sp. ANC 4945, whole genome shotgun sequencing project.</title>
        <authorList>
            <person name="Radolfova-Krizova L."/>
            <person name="Al Atrouni A."/>
            <person name="Nemec A."/>
        </authorList>
    </citation>
    <scope>NUCLEOTIDE SEQUENCE [LARGE SCALE GENOMIC DNA]</scope>
    <source>
        <strain evidence="7 8">ANC 4945</strain>
    </source>
</reference>
<keyword evidence="4" id="KW-0067">ATP-binding</keyword>
<dbReference type="InterPro" id="IPR004006">
    <property type="entry name" value="DhaK_dom"/>
</dbReference>
<dbReference type="RefSeq" id="WP_078189956.1">
    <property type="nucleotide sequence ID" value="NZ_JAMCOZ010000007.1"/>
</dbReference>
<evidence type="ECO:0000256" key="4">
    <source>
        <dbReference type="ARBA" id="ARBA00022840"/>
    </source>
</evidence>
<dbReference type="SUPFAM" id="SSF101473">
    <property type="entry name" value="DhaL-like"/>
    <property type="match status" value="1"/>
</dbReference>
<dbReference type="PROSITE" id="PS51481">
    <property type="entry name" value="DHAK"/>
    <property type="match status" value="1"/>
</dbReference>
<dbReference type="InterPro" id="IPR050861">
    <property type="entry name" value="Dihydroxyacetone_Kinase"/>
</dbReference>
<keyword evidence="1" id="KW-0808">Transferase</keyword>
<dbReference type="Gene3D" id="3.30.1180.20">
    <property type="entry name" value="Dihydroxyacetone kinase, domain 2"/>
    <property type="match status" value="1"/>
</dbReference>
<evidence type="ECO:0000259" key="6">
    <source>
        <dbReference type="PROSITE" id="PS51481"/>
    </source>
</evidence>
<name>A0A1T1H0V5_9GAMM</name>
<dbReference type="FunFam" id="3.40.50.10440:FF:000001">
    <property type="entry name" value="Dihydroxyacetone kinase, DhaK subunit"/>
    <property type="match status" value="1"/>
</dbReference>
<dbReference type="PROSITE" id="PS51480">
    <property type="entry name" value="DHAL"/>
    <property type="match status" value="1"/>
</dbReference>
<dbReference type="GO" id="GO:0019563">
    <property type="term" value="P:glycerol catabolic process"/>
    <property type="evidence" value="ECO:0007669"/>
    <property type="project" value="TreeGrafter"/>
</dbReference>
<dbReference type="Pfam" id="PF02734">
    <property type="entry name" value="Dak2"/>
    <property type="match status" value="1"/>
</dbReference>
<dbReference type="SMART" id="SM01120">
    <property type="entry name" value="Dak2"/>
    <property type="match status" value="1"/>
</dbReference>
<comment type="caution">
    <text evidence="7">The sequence shown here is derived from an EMBL/GenBank/DDBJ whole genome shotgun (WGS) entry which is preliminary data.</text>
</comment>
<dbReference type="AlphaFoldDB" id="A0A1T1H0V5"/>
<feature type="domain" description="DhaK" evidence="6">
    <location>
        <begin position="7"/>
        <end position="324"/>
    </location>
</feature>
<protein>
    <submittedName>
        <fullName evidence="7">Dihydroxyacetone kinase subunit DhaK</fullName>
    </submittedName>
</protein>
<dbReference type="InterPro" id="IPR036117">
    <property type="entry name" value="DhaL_dom_sf"/>
</dbReference>
<dbReference type="EMBL" id="MVKX01000004">
    <property type="protein sequence ID" value="OOV83486.1"/>
    <property type="molecule type" value="Genomic_DNA"/>
</dbReference>
<evidence type="ECO:0000313" key="7">
    <source>
        <dbReference type="EMBL" id="OOV83486.1"/>
    </source>
</evidence>
<proteinExistence type="predicted"/>
<dbReference type="PANTHER" id="PTHR28629">
    <property type="entry name" value="TRIOKINASE/FMN CYCLASE"/>
    <property type="match status" value="1"/>
</dbReference>
<dbReference type="GO" id="GO:0004371">
    <property type="term" value="F:glycerone kinase activity"/>
    <property type="evidence" value="ECO:0007669"/>
    <property type="project" value="InterPro"/>
</dbReference>
<evidence type="ECO:0000256" key="3">
    <source>
        <dbReference type="ARBA" id="ARBA00022777"/>
    </source>
</evidence>
<keyword evidence="3 7" id="KW-0418">Kinase</keyword>
<dbReference type="GO" id="GO:0005829">
    <property type="term" value="C:cytosol"/>
    <property type="evidence" value="ECO:0007669"/>
    <property type="project" value="TreeGrafter"/>
</dbReference>
<sequence length="576" mass="61704">MKKLMNGAENIVIEMCKGFVLAHPELAFNESHKIISRKEKHNNVALISGGGSGHEPAHAGFVGTGMLDAAVCGDVFASPSQIQVYKALQQVATDKGVLMIIKNYSGDMMNFQNGAALATEDGIKIDYVKVADDIAVKDSLYTVGRRGVAGTVFVHKIAGAAASKGLELADVKAIAQKAADNVISLGFAYSSCTVPAKGTPTFTLADDEMEYGVGIHGEPGIRREKILPSKKMAQRIVDDLFLDRPDMKEVAVLINGFGSTPLQELYVFNHDVCEHLARKGIKIYRTFVGNYMTSIDMNGASVSLLAVDDELKTYLDAVANTPAFKMDGSAAQPLTFATRDAATEAVVNTQVETQPEHAVISNEQFTIENMRYVVDVMSACIIRNEVPFCELDAHAGDGDFGMSVAKGFKQLKREWQSLIQAQQMDEFMLNCSMIIMEHCGGASGPIWGSAFRAAAKSIQGKSVLTVADFAEMLQAAVKGIQTTGERSFGRGAVVGDKTLIDALVPCADSWSAHTDKSFKENFVLGAKAAVQGAEKTKEIVARMGRAGTVGDRSLGYPDAGAHGLGVIFTDIAEHIK</sequence>
<dbReference type="GO" id="GO:0005524">
    <property type="term" value="F:ATP binding"/>
    <property type="evidence" value="ECO:0007669"/>
    <property type="project" value="UniProtKB-KW"/>
</dbReference>
<dbReference type="Proteomes" id="UP000191160">
    <property type="component" value="Unassembled WGS sequence"/>
</dbReference>
<dbReference type="InterPro" id="IPR004007">
    <property type="entry name" value="DhaL_dom"/>
</dbReference>
<evidence type="ECO:0000259" key="5">
    <source>
        <dbReference type="PROSITE" id="PS51480"/>
    </source>
</evidence>
<dbReference type="FunFam" id="3.30.1180.20:FF:000001">
    <property type="entry name" value="Dihydroxyacetone kinase 1"/>
    <property type="match status" value="1"/>
</dbReference>
<evidence type="ECO:0000256" key="2">
    <source>
        <dbReference type="ARBA" id="ARBA00022741"/>
    </source>
</evidence>
<dbReference type="NCBIfam" id="NF011049">
    <property type="entry name" value="PRK14479.1"/>
    <property type="match status" value="1"/>
</dbReference>
<gene>
    <name evidence="7" type="ORF">B1202_07535</name>
</gene>
<dbReference type="InterPro" id="IPR012736">
    <property type="entry name" value="DhaK_1"/>
</dbReference>